<dbReference type="Pfam" id="PF00501">
    <property type="entry name" value="AMP-binding"/>
    <property type="match status" value="1"/>
</dbReference>
<reference evidence="4 5" key="1">
    <citation type="submission" date="2016-07" db="EMBL/GenBank/DDBJ databases">
        <title>Multiple horizontal gene transfer events from other fungi enriched the ability of initially mycotrophic Trichoderma (Ascomycota) to feed on dead plant biomass.</title>
        <authorList>
            <consortium name="DOE Joint Genome Institute"/>
            <person name="Aerts A."/>
            <person name="Atanasova L."/>
            <person name="Chenthamara K."/>
            <person name="Zhang J."/>
            <person name="Grujic M."/>
            <person name="Henrissat B."/>
            <person name="Kuo A."/>
            <person name="Salamov A."/>
            <person name="Lipzen A."/>
            <person name="Labutti K."/>
            <person name="Barry K."/>
            <person name="Miao Y."/>
            <person name="Rahimi M.J."/>
            <person name="Shen Q."/>
            <person name="Grigoriev I.V."/>
            <person name="Kubicek C.P."/>
            <person name="Druzhinina I.S."/>
        </authorList>
    </citation>
    <scope>NUCLEOTIDE SEQUENCE [LARGE SCALE GENOMIC DNA]</scope>
    <source>
        <strain evidence="4 5">CBS 433.97</strain>
    </source>
</reference>
<dbReference type="GO" id="GO:0005737">
    <property type="term" value="C:cytoplasm"/>
    <property type="evidence" value="ECO:0007669"/>
    <property type="project" value="TreeGrafter"/>
</dbReference>
<evidence type="ECO:0000313" key="5">
    <source>
        <dbReference type="Proteomes" id="UP000240493"/>
    </source>
</evidence>
<keyword evidence="5" id="KW-1185">Reference proteome</keyword>
<dbReference type="InterPro" id="IPR045851">
    <property type="entry name" value="AMP-bd_C_sf"/>
</dbReference>
<feature type="domain" description="AMP-dependent synthetase/ligase" evidence="3">
    <location>
        <begin position="4"/>
        <end position="148"/>
    </location>
</feature>
<dbReference type="GO" id="GO:0016874">
    <property type="term" value="F:ligase activity"/>
    <property type="evidence" value="ECO:0007669"/>
    <property type="project" value="UniProtKB-KW"/>
</dbReference>
<organism evidence="4 5">
    <name type="scientific">Trichoderma asperellum (strain ATCC 204424 / CBS 433.97 / NBRC 101777)</name>
    <dbReference type="NCBI Taxonomy" id="1042311"/>
    <lineage>
        <taxon>Eukaryota</taxon>
        <taxon>Fungi</taxon>
        <taxon>Dikarya</taxon>
        <taxon>Ascomycota</taxon>
        <taxon>Pezizomycotina</taxon>
        <taxon>Sordariomycetes</taxon>
        <taxon>Hypocreomycetidae</taxon>
        <taxon>Hypocreales</taxon>
        <taxon>Hypocreaceae</taxon>
        <taxon>Trichoderma</taxon>
    </lineage>
</organism>
<dbReference type="Gene3D" id="2.30.38.10">
    <property type="entry name" value="Luciferase, Domain 3"/>
    <property type="match status" value="1"/>
</dbReference>
<dbReference type="GO" id="GO:0044550">
    <property type="term" value="P:secondary metabolite biosynthetic process"/>
    <property type="evidence" value="ECO:0007669"/>
    <property type="project" value="TreeGrafter"/>
</dbReference>
<dbReference type="PANTHER" id="PTHR45527">
    <property type="entry name" value="NONRIBOSOMAL PEPTIDE SYNTHETASE"/>
    <property type="match status" value="1"/>
</dbReference>
<evidence type="ECO:0000259" key="3">
    <source>
        <dbReference type="Pfam" id="PF00501"/>
    </source>
</evidence>
<dbReference type="InterPro" id="IPR000873">
    <property type="entry name" value="AMP-dep_synth/lig_dom"/>
</dbReference>
<accession>A0A2T3YU38</accession>
<sequence>MTRRSRVLHFTAHSFDAILLEILITLMVGACICIPSDEQRMNDLKGAINNPRVNWAGMTPTLAKLLSPVDVPLLESLTVWGEAPDLEIINTWADKVVLFNAWGPAECSVISSSFMGRFVLQDNYKQLAPIGAIGEVIIQGPSVARCYLYDEARTAGAFIEPASWTNSPPDAKLHRAYRTGDLVRYADDGSLELVGRRDTQVKLRRQRIEMSEIEYHLNLYSPGGAIAAVESVRSANRPLRQILTAFFWPLTRIFKKGSGTWKRHNSFSLRRIFDLQKQHYPSNSSASD</sequence>
<dbReference type="STRING" id="1042311.A0A2T3YU38"/>
<keyword evidence="2" id="KW-0732">Signal</keyword>
<proteinExistence type="predicted"/>
<dbReference type="PANTHER" id="PTHR45527:SF16">
    <property type="entry name" value="NONRIBOSOMAL PEPTIDE SYNTHASE ATNA-RELATED"/>
    <property type="match status" value="1"/>
</dbReference>
<feature type="signal peptide" evidence="2">
    <location>
        <begin position="1"/>
        <end position="31"/>
    </location>
</feature>
<feature type="chain" id="PRO_5015749234" description="AMP-dependent synthetase/ligase domain-containing protein" evidence="2">
    <location>
        <begin position="32"/>
        <end position="288"/>
    </location>
</feature>
<dbReference type="SUPFAM" id="SSF56801">
    <property type="entry name" value="Acetyl-CoA synthetase-like"/>
    <property type="match status" value="1"/>
</dbReference>
<dbReference type="Proteomes" id="UP000240493">
    <property type="component" value="Unassembled WGS sequence"/>
</dbReference>
<dbReference type="GO" id="GO:0031177">
    <property type="term" value="F:phosphopantetheine binding"/>
    <property type="evidence" value="ECO:0007669"/>
    <property type="project" value="TreeGrafter"/>
</dbReference>
<dbReference type="Gene3D" id="3.30.300.30">
    <property type="match status" value="1"/>
</dbReference>
<dbReference type="EMBL" id="KZ679271">
    <property type="protein sequence ID" value="PTB36091.1"/>
    <property type="molecule type" value="Genomic_DNA"/>
</dbReference>
<gene>
    <name evidence="4" type="ORF">M441DRAFT_31239</name>
</gene>
<dbReference type="Gene3D" id="3.40.50.980">
    <property type="match status" value="1"/>
</dbReference>
<keyword evidence="1" id="KW-0436">Ligase</keyword>
<evidence type="ECO:0000256" key="1">
    <source>
        <dbReference type="ARBA" id="ARBA00022598"/>
    </source>
</evidence>
<dbReference type="AlphaFoldDB" id="A0A2T3YU38"/>
<name>A0A2T3YU38_TRIA4</name>
<protein>
    <recommendedName>
        <fullName evidence="3">AMP-dependent synthetase/ligase domain-containing protein</fullName>
    </recommendedName>
</protein>
<dbReference type="GO" id="GO:0043041">
    <property type="term" value="P:amino acid activation for nonribosomal peptide biosynthetic process"/>
    <property type="evidence" value="ECO:0007669"/>
    <property type="project" value="TreeGrafter"/>
</dbReference>
<evidence type="ECO:0000256" key="2">
    <source>
        <dbReference type="SAM" id="SignalP"/>
    </source>
</evidence>
<evidence type="ECO:0000313" key="4">
    <source>
        <dbReference type="EMBL" id="PTB36091.1"/>
    </source>
</evidence>
<dbReference type="OrthoDB" id="416786at2759"/>